<dbReference type="RefSeq" id="WP_034324405.1">
    <property type="nucleotide sequence ID" value="NZ_JOTP01000028.1"/>
</dbReference>
<name>A0A081L7L6_9BACI</name>
<evidence type="ECO:0000313" key="2">
    <source>
        <dbReference type="EMBL" id="KEP25242.1"/>
    </source>
</evidence>
<gene>
    <name evidence="2" type="ORF">BA70_09940</name>
</gene>
<dbReference type="AlphaFoldDB" id="A0A081L7L6"/>
<organism evidence="2 3">
    <name type="scientific">Bacillus zhangzhouensis</name>
    <dbReference type="NCBI Taxonomy" id="1178540"/>
    <lineage>
        <taxon>Bacteria</taxon>
        <taxon>Bacillati</taxon>
        <taxon>Bacillota</taxon>
        <taxon>Bacilli</taxon>
        <taxon>Bacillales</taxon>
        <taxon>Bacillaceae</taxon>
        <taxon>Bacillus</taxon>
    </lineage>
</organism>
<accession>A0A081L7L6</accession>
<reference evidence="2 3" key="1">
    <citation type="submission" date="2012-09" db="EMBL/GenBank/DDBJ databases">
        <title>Genome Sequence of Bacillus sp. DW5-4.</title>
        <authorList>
            <person name="Lai Q."/>
            <person name="Liu Y."/>
            <person name="Shao Z."/>
        </authorList>
    </citation>
    <scope>NUCLEOTIDE SEQUENCE [LARGE SCALE GENOMIC DNA]</scope>
    <source>
        <strain evidence="2 3">DW5-4</strain>
    </source>
</reference>
<sequence>MNRRHASPLFHDLSQENLYLKAETAKYQQMISDLQSTYTYSKNKKLTQEYHEMKKDFTELKQQLEEMTIDQGDAASKIQDLSYSKSELLHKMVLLHEMLQKETYHRRKETEEKHRLHLKVVKYKEISQQLTERLQDQDKLLSKEEKKGNTLSAVIEKLQQTLSDKNAELYLLQEGVRHLQERFYETQEKLLQIEKAKEAIFYEALTSYQKQLAESEEWIAAHFADIDQSTQTNSEPFSPDRILQTTEEIEPILKKLNEQVQTLQAQVDAVQRNGEVMTVKIEGFKKQRDHMPKERKIVYTVDQKK</sequence>
<keyword evidence="3" id="KW-1185">Reference proteome</keyword>
<keyword evidence="1" id="KW-0175">Coiled coil</keyword>
<protein>
    <submittedName>
        <fullName evidence="2">SigmaE regulated sporulation protein</fullName>
    </submittedName>
</protein>
<dbReference type="Proteomes" id="UP000028091">
    <property type="component" value="Unassembled WGS sequence"/>
</dbReference>
<feature type="coiled-coil region" evidence="1">
    <location>
        <begin position="43"/>
        <end position="70"/>
    </location>
</feature>
<evidence type="ECO:0000256" key="1">
    <source>
        <dbReference type="SAM" id="Coils"/>
    </source>
</evidence>
<evidence type="ECO:0000313" key="3">
    <source>
        <dbReference type="Proteomes" id="UP000028091"/>
    </source>
</evidence>
<dbReference type="OrthoDB" id="2938173at2"/>
<dbReference type="eggNOG" id="ENOG5030CEZ">
    <property type="taxonomic scope" value="Bacteria"/>
</dbReference>
<comment type="caution">
    <text evidence="2">The sequence shown here is derived from an EMBL/GenBank/DDBJ whole genome shotgun (WGS) entry which is preliminary data.</text>
</comment>
<dbReference type="EMBL" id="JOTP01000028">
    <property type="protein sequence ID" value="KEP25242.1"/>
    <property type="molecule type" value="Genomic_DNA"/>
</dbReference>
<proteinExistence type="predicted"/>